<gene>
    <name evidence="6" type="ORF">ACFFVI_07730</name>
</gene>
<evidence type="ECO:0000256" key="2">
    <source>
        <dbReference type="ARBA" id="ARBA00022692"/>
    </source>
</evidence>
<keyword evidence="7" id="KW-1185">Reference proteome</keyword>
<dbReference type="RefSeq" id="WP_380135643.1">
    <property type="nucleotide sequence ID" value="NZ_JBHLUI010000003.1"/>
</dbReference>
<dbReference type="Proteomes" id="UP001589748">
    <property type="component" value="Unassembled WGS sequence"/>
</dbReference>
<feature type="transmembrane region" description="Helical" evidence="5">
    <location>
        <begin position="98"/>
        <end position="123"/>
    </location>
</feature>
<reference evidence="6 7" key="1">
    <citation type="submission" date="2024-09" db="EMBL/GenBank/DDBJ databases">
        <authorList>
            <person name="Sun Q."/>
            <person name="Mori K."/>
        </authorList>
    </citation>
    <scope>NUCLEOTIDE SEQUENCE [LARGE SCALE GENOMIC DNA]</scope>
    <source>
        <strain evidence="6 7">TISTR 1856</strain>
    </source>
</reference>
<dbReference type="PANTHER" id="PTHR30249:SF0">
    <property type="entry name" value="PLASTIDAL GLYCOLATE_GLYCERATE TRANSLOCATOR 1, CHLOROPLASTIC"/>
    <property type="match status" value="1"/>
</dbReference>
<sequence>MNAVLDAVTTAPGFGMFLTVGAYVGAVQLHHRLGRPALLAPVFVTMVVVALVLHLLGIPYPDYLASVSVLVILLGPATVALALPLLRSGPALLASCWAVLTTLLVTGVVSLGVTVAATTLLGASPEIVRTTLPRNVTSPVALTLAETLHGVVALSVVLTLVSGVLGAVLGPGLLSLARVRDPRARGFAIGLSAHGIGTARALAESDTAGGWSSAAMVLNALAMTVALPFVAGWLGG</sequence>
<comment type="caution">
    <text evidence="6">The sequence shown here is derived from an EMBL/GenBank/DDBJ whole genome shotgun (WGS) entry which is preliminary data.</text>
</comment>
<keyword evidence="3 5" id="KW-1133">Transmembrane helix</keyword>
<dbReference type="EMBL" id="JBHMDM010000004">
    <property type="protein sequence ID" value="MFB9376855.1"/>
    <property type="molecule type" value="Genomic_DNA"/>
</dbReference>
<feature type="transmembrane region" description="Helical" evidence="5">
    <location>
        <begin position="37"/>
        <end position="57"/>
    </location>
</feature>
<feature type="transmembrane region" description="Helical" evidence="5">
    <location>
        <begin position="12"/>
        <end position="30"/>
    </location>
</feature>
<feature type="transmembrane region" description="Helical" evidence="5">
    <location>
        <begin position="63"/>
        <end position="86"/>
    </location>
</feature>
<dbReference type="Pfam" id="PF04172">
    <property type="entry name" value="LrgB"/>
    <property type="match status" value="1"/>
</dbReference>
<keyword evidence="4 5" id="KW-0472">Membrane</keyword>
<feature type="transmembrane region" description="Helical" evidence="5">
    <location>
        <begin position="151"/>
        <end position="174"/>
    </location>
</feature>
<keyword evidence="2 5" id="KW-0812">Transmembrane</keyword>
<accession>A0ABV5LRZ3</accession>
<organism evidence="6 7">
    <name type="scientific">Kineococcus gynurae</name>
    <dbReference type="NCBI Taxonomy" id="452979"/>
    <lineage>
        <taxon>Bacteria</taxon>
        <taxon>Bacillati</taxon>
        <taxon>Actinomycetota</taxon>
        <taxon>Actinomycetes</taxon>
        <taxon>Kineosporiales</taxon>
        <taxon>Kineosporiaceae</taxon>
        <taxon>Kineococcus</taxon>
    </lineage>
</organism>
<evidence type="ECO:0000256" key="1">
    <source>
        <dbReference type="ARBA" id="ARBA00004141"/>
    </source>
</evidence>
<evidence type="ECO:0000313" key="6">
    <source>
        <dbReference type="EMBL" id="MFB9376855.1"/>
    </source>
</evidence>
<dbReference type="PANTHER" id="PTHR30249">
    <property type="entry name" value="PUTATIVE SEROTONIN TRANSPORTER"/>
    <property type="match status" value="1"/>
</dbReference>
<evidence type="ECO:0000256" key="3">
    <source>
        <dbReference type="ARBA" id="ARBA00022989"/>
    </source>
</evidence>
<feature type="transmembrane region" description="Helical" evidence="5">
    <location>
        <begin position="186"/>
        <end position="203"/>
    </location>
</feature>
<dbReference type="InterPro" id="IPR007300">
    <property type="entry name" value="CidB/LrgB"/>
</dbReference>
<evidence type="ECO:0000313" key="7">
    <source>
        <dbReference type="Proteomes" id="UP001589748"/>
    </source>
</evidence>
<proteinExistence type="predicted"/>
<comment type="subcellular location">
    <subcellularLocation>
        <location evidence="1">Membrane</location>
        <topology evidence="1">Multi-pass membrane protein</topology>
    </subcellularLocation>
</comment>
<protein>
    <submittedName>
        <fullName evidence="6">LrgB family protein</fullName>
    </submittedName>
</protein>
<evidence type="ECO:0000256" key="4">
    <source>
        <dbReference type="ARBA" id="ARBA00023136"/>
    </source>
</evidence>
<name>A0ABV5LRZ3_9ACTN</name>
<evidence type="ECO:0000256" key="5">
    <source>
        <dbReference type="SAM" id="Phobius"/>
    </source>
</evidence>
<feature type="transmembrane region" description="Helical" evidence="5">
    <location>
        <begin position="215"/>
        <end position="234"/>
    </location>
</feature>